<dbReference type="PROSITE" id="PS51257">
    <property type="entry name" value="PROKAR_LIPOPROTEIN"/>
    <property type="match status" value="1"/>
</dbReference>
<reference evidence="2" key="1">
    <citation type="submission" date="2016-12" db="EMBL/GenBank/DDBJ databases">
        <authorList>
            <person name="Rodrigo-Torres L."/>
            <person name="Arahal R.D."/>
            <person name="Lucena T."/>
        </authorList>
    </citation>
    <scope>NUCLEOTIDE SEQUENCE [LARGE SCALE GENOMIC DNA]</scope>
</reference>
<dbReference type="InterPro" id="IPR021431">
    <property type="entry name" value="DUF3080"/>
</dbReference>
<organism evidence="1 2">
    <name type="scientific">Vibrio quintilis</name>
    <dbReference type="NCBI Taxonomy" id="1117707"/>
    <lineage>
        <taxon>Bacteria</taxon>
        <taxon>Pseudomonadati</taxon>
        <taxon>Pseudomonadota</taxon>
        <taxon>Gammaproteobacteria</taxon>
        <taxon>Vibrionales</taxon>
        <taxon>Vibrionaceae</taxon>
        <taxon>Vibrio</taxon>
    </lineage>
</organism>
<sequence length="351" mass="40918">MRSGRFLLLLWLLIPGILTGCWNSPPESEQMFRTYTQRISHVFDLPEPPPPDIQPVILPERRQFLTQFPPINIGLLESYQLRDCGLFRLISERNSILGKVQDQFHRLEYELKLLHQISICLKESSLPEPLKQKLKQIRQQKQARLPYYWLSLLYTSNAMRGQLGEAGWYQPEVSVPGVKPALTVLKRVYDYISVSVSVRADNSAGPDKNEVAPQPGQMLLTRIQEPLEKQRILGRLLFTMNNVTLQLNQITTFLTQHSNRIRCGKNRDNSKARYLKNVFHKYYIGEIQPYLADTDAAYLSLQHLLVFFQPVMSEQSYIYPIQTAHKAFRDSILKHIHYWQSFSERCNMSLQ</sequence>
<evidence type="ECO:0008006" key="3">
    <source>
        <dbReference type="Google" id="ProtNLM"/>
    </source>
</evidence>
<keyword evidence="2" id="KW-1185">Reference proteome</keyword>
<evidence type="ECO:0000313" key="1">
    <source>
        <dbReference type="EMBL" id="SHO56179.1"/>
    </source>
</evidence>
<evidence type="ECO:0000313" key="2">
    <source>
        <dbReference type="Proteomes" id="UP000184600"/>
    </source>
</evidence>
<dbReference type="Pfam" id="PF11279">
    <property type="entry name" value="DUF3080"/>
    <property type="match status" value="1"/>
</dbReference>
<dbReference type="EMBL" id="FRFG01000022">
    <property type="protein sequence ID" value="SHO56179.1"/>
    <property type="molecule type" value="Genomic_DNA"/>
</dbReference>
<dbReference type="Proteomes" id="UP000184600">
    <property type="component" value="Unassembled WGS sequence"/>
</dbReference>
<dbReference type="STRING" id="1117707.VQ7734_01948"/>
<proteinExistence type="predicted"/>
<gene>
    <name evidence="1" type="ORF">VQ7734_01948</name>
</gene>
<dbReference type="OrthoDB" id="5760979at2"/>
<protein>
    <recommendedName>
        <fullName evidence="3">DUF3080 domain-containing protein</fullName>
    </recommendedName>
</protein>
<name>A0A1M7YU60_9VIBR</name>
<dbReference type="AlphaFoldDB" id="A0A1M7YU60"/>
<accession>A0A1M7YU60</accession>
<dbReference type="RefSeq" id="WP_073581904.1">
    <property type="nucleotide sequence ID" value="NZ_AP024897.1"/>
</dbReference>